<dbReference type="GO" id="GO:0006885">
    <property type="term" value="P:regulation of pH"/>
    <property type="evidence" value="ECO:0007669"/>
    <property type="project" value="UniProtKB-UniRule"/>
</dbReference>
<evidence type="ECO:0000256" key="13">
    <source>
        <dbReference type="SAM" id="MobiDB-lite"/>
    </source>
</evidence>
<dbReference type="Gene3D" id="3.40.30.10">
    <property type="entry name" value="Glutaredoxin"/>
    <property type="match status" value="1"/>
</dbReference>
<evidence type="ECO:0000256" key="11">
    <source>
        <dbReference type="ARBA" id="ARBA00023201"/>
    </source>
</evidence>
<comment type="caution">
    <text evidence="15">The sequence shown here is derived from an EMBL/GenBank/DDBJ whole genome shotgun (WGS) entry which is preliminary data.</text>
</comment>
<comment type="similarity">
    <text evidence="2">In the N-terminal section; belongs to the NhaA Na(+)/H(+) (TC 2.A.33) antiporter family.</text>
</comment>
<evidence type="ECO:0000256" key="10">
    <source>
        <dbReference type="ARBA" id="ARBA00023136"/>
    </source>
</evidence>
<feature type="transmembrane region" description="Helical" evidence="12">
    <location>
        <begin position="305"/>
        <end position="324"/>
    </location>
</feature>
<feature type="transmembrane region" description="Helical" evidence="12">
    <location>
        <begin position="196"/>
        <end position="215"/>
    </location>
</feature>
<dbReference type="GO" id="GO:0005886">
    <property type="term" value="C:plasma membrane"/>
    <property type="evidence" value="ECO:0007669"/>
    <property type="project" value="UniProtKB-SubCell"/>
</dbReference>
<feature type="transmembrane region" description="Helical" evidence="12">
    <location>
        <begin position="141"/>
        <end position="163"/>
    </location>
</feature>
<feature type="transmembrane region" description="Helical" evidence="12">
    <location>
        <begin position="170"/>
        <end position="190"/>
    </location>
</feature>
<dbReference type="Proteomes" id="UP000537775">
    <property type="component" value="Unassembled WGS sequence"/>
</dbReference>
<keyword evidence="11 12" id="KW-0739">Sodium transport</keyword>
<feature type="region of interest" description="Disordered" evidence="13">
    <location>
        <begin position="1"/>
        <end position="27"/>
    </location>
</feature>
<dbReference type="InterPro" id="IPR036249">
    <property type="entry name" value="Thioredoxin-like_sf"/>
</dbReference>
<keyword evidence="10 12" id="KW-0472">Membrane</keyword>
<comment type="function">
    <text evidence="12">Na(+)/H(+) antiporter that extrudes sodium in exchange for external protons.</text>
</comment>
<keyword evidence="9 12" id="KW-0406">Ion transport</keyword>
<comment type="similarity">
    <text evidence="12">Belongs to the NhaA Na(+)/H(+) (TC 2.A.33) antiporter family.</text>
</comment>
<dbReference type="HAMAP" id="MF_01844">
    <property type="entry name" value="NhaA"/>
    <property type="match status" value="1"/>
</dbReference>
<keyword evidence="5 12" id="KW-1003">Cell membrane</keyword>
<evidence type="ECO:0000256" key="2">
    <source>
        <dbReference type="ARBA" id="ARBA00007006"/>
    </source>
</evidence>
<dbReference type="Pfam" id="PF13462">
    <property type="entry name" value="Thioredoxin_4"/>
    <property type="match status" value="1"/>
</dbReference>
<organism evidence="15 16">
    <name type="scientific">Microbacterium thalassium</name>
    <dbReference type="NCBI Taxonomy" id="362649"/>
    <lineage>
        <taxon>Bacteria</taxon>
        <taxon>Bacillati</taxon>
        <taxon>Actinomycetota</taxon>
        <taxon>Actinomycetes</taxon>
        <taxon>Micrococcales</taxon>
        <taxon>Microbacteriaceae</taxon>
        <taxon>Microbacterium</taxon>
    </lineage>
</organism>
<dbReference type="InterPro" id="IPR012336">
    <property type="entry name" value="Thioredoxin-like_fold"/>
</dbReference>
<keyword evidence="8 12" id="KW-0915">Sodium</keyword>
<gene>
    <name evidence="12" type="primary">nhaA</name>
    <name evidence="15" type="ORF">HD594_002793</name>
</gene>
<feature type="transmembrane region" description="Helical" evidence="12">
    <location>
        <begin position="371"/>
        <end position="394"/>
    </location>
</feature>
<name>A0A7X0FRP9_9MICO</name>
<evidence type="ECO:0000259" key="14">
    <source>
        <dbReference type="PROSITE" id="PS51352"/>
    </source>
</evidence>
<dbReference type="InterPro" id="IPR023171">
    <property type="entry name" value="Na/H_antiporter_dom_sf"/>
</dbReference>
<dbReference type="AlphaFoldDB" id="A0A7X0FRP9"/>
<accession>A0A7X0FRP9</accession>
<evidence type="ECO:0000313" key="16">
    <source>
        <dbReference type="Proteomes" id="UP000537775"/>
    </source>
</evidence>
<dbReference type="PANTHER" id="PTHR30341">
    <property type="entry name" value="SODIUM ION/PROTON ANTIPORTER NHAA-RELATED"/>
    <property type="match status" value="1"/>
</dbReference>
<feature type="transmembrane region" description="Helical" evidence="12">
    <location>
        <begin position="336"/>
        <end position="359"/>
    </location>
</feature>
<dbReference type="InterPro" id="IPR004670">
    <property type="entry name" value="NhaA"/>
</dbReference>
<feature type="transmembrane region" description="Helical" evidence="12">
    <location>
        <begin position="30"/>
        <end position="51"/>
    </location>
</feature>
<evidence type="ECO:0000256" key="12">
    <source>
        <dbReference type="HAMAP-Rule" id="MF_01844"/>
    </source>
</evidence>
<dbReference type="PROSITE" id="PS51352">
    <property type="entry name" value="THIOREDOXIN_2"/>
    <property type="match status" value="1"/>
</dbReference>
<dbReference type="RefSeq" id="WP_271171153.1">
    <property type="nucleotide sequence ID" value="NZ_BAAAJR010000001.1"/>
</dbReference>
<evidence type="ECO:0000256" key="4">
    <source>
        <dbReference type="ARBA" id="ARBA00022449"/>
    </source>
</evidence>
<evidence type="ECO:0000256" key="1">
    <source>
        <dbReference type="ARBA" id="ARBA00004429"/>
    </source>
</evidence>
<evidence type="ECO:0000256" key="3">
    <source>
        <dbReference type="ARBA" id="ARBA00022448"/>
    </source>
</evidence>
<protein>
    <recommendedName>
        <fullName evidence="12">Na(+)/H(+) antiporter NhaA</fullName>
    </recommendedName>
    <alternativeName>
        <fullName evidence="12">Sodium/proton antiporter NhaA</fullName>
    </alternativeName>
</protein>
<dbReference type="InterPro" id="IPR013766">
    <property type="entry name" value="Thioredoxin_domain"/>
</dbReference>
<dbReference type="GO" id="GO:0015385">
    <property type="term" value="F:sodium:proton antiporter activity"/>
    <property type="evidence" value="ECO:0007669"/>
    <property type="project" value="UniProtKB-UniRule"/>
</dbReference>
<dbReference type="SUPFAM" id="SSF52833">
    <property type="entry name" value="Thioredoxin-like"/>
    <property type="match status" value="1"/>
</dbReference>
<evidence type="ECO:0000256" key="7">
    <source>
        <dbReference type="ARBA" id="ARBA00022989"/>
    </source>
</evidence>
<keyword evidence="16" id="KW-1185">Reference proteome</keyword>
<evidence type="ECO:0000313" key="15">
    <source>
        <dbReference type="EMBL" id="MBB6392480.1"/>
    </source>
</evidence>
<comment type="catalytic activity">
    <reaction evidence="12">
        <text>Na(+)(in) + 2 H(+)(out) = Na(+)(out) + 2 H(+)(in)</text>
        <dbReference type="Rhea" id="RHEA:29251"/>
        <dbReference type="ChEBI" id="CHEBI:15378"/>
        <dbReference type="ChEBI" id="CHEBI:29101"/>
    </reaction>
</comment>
<evidence type="ECO:0000256" key="5">
    <source>
        <dbReference type="ARBA" id="ARBA00022475"/>
    </source>
</evidence>
<keyword evidence="7 12" id="KW-1133">Transmembrane helix</keyword>
<evidence type="ECO:0000256" key="8">
    <source>
        <dbReference type="ARBA" id="ARBA00023053"/>
    </source>
</evidence>
<dbReference type="NCBIfam" id="TIGR00773">
    <property type="entry name" value="NhaA"/>
    <property type="match status" value="1"/>
</dbReference>
<dbReference type="Gene3D" id="1.20.1530.10">
    <property type="entry name" value="Na+/H+ antiporter like domain"/>
    <property type="match status" value="1"/>
</dbReference>
<comment type="subcellular location">
    <subcellularLocation>
        <location evidence="1">Cell inner membrane</location>
        <topology evidence="1">Multi-pass membrane protein</topology>
    </subcellularLocation>
    <subcellularLocation>
        <location evidence="12">Cell membrane</location>
        <topology evidence="12">Multi-pass membrane protein</topology>
    </subcellularLocation>
</comment>
<feature type="transmembrane region" description="Helical" evidence="12">
    <location>
        <begin position="222"/>
        <end position="252"/>
    </location>
</feature>
<dbReference type="Pfam" id="PF06965">
    <property type="entry name" value="Na_H_antiport_1"/>
    <property type="match status" value="1"/>
</dbReference>
<evidence type="ECO:0000256" key="9">
    <source>
        <dbReference type="ARBA" id="ARBA00023065"/>
    </source>
</evidence>
<keyword evidence="3 12" id="KW-0813">Transport</keyword>
<dbReference type="PANTHER" id="PTHR30341:SF0">
    <property type="entry name" value="NA(+)_H(+) ANTIPORTER NHAA"/>
    <property type="match status" value="1"/>
</dbReference>
<feature type="transmembrane region" description="Helical" evidence="12">
    <location>
        <begin position="406"/>
        <end position="426"/>
    </location>
</feature>
<evidence type="ECO:0000256" key="6">
    <source>
        <dbReference type="ARBA" id="ARBA00022692"/>
    </source>
</evidence>
<sequence length="618" mass="66269">MADARVSTDTIPPAPAARRPKKKHPSGDRLSAGLMLFGTALALLWANSPWGSTYHEFWELHVGLTFGDVEVTATLHEVVNDVLMTFFFFLVGLEVKRELTIGELTERSRAIVPIVAAIAGLIVPAALFIPLGAMVGEADAWGIVISMDTAFLLGALALIGPAFPKRLRTFLLTLAVVDDIGALAVIGIFYSGTLQLIPLAAAALLMGLVALVRFVPAGRGLLYAVLGVALWVAVLAAGIHPTLAGVAVALLIPVFPPRRADVEHAAELTRAFRESPNPQYAAALTRSIRQSLSINERIDMAWRPYVAYGVLPLFALANAGVHLSPEVFQEAFTSPLTWGIILGLVVGKFVGITGATALVRATGKGQLAPGLAFHRVAGGAALSGIGFTISLFIVPIAIEDGELQDLARVGVLAASVIAFFLGWAIIAIGDRLRPPQPVGAKLARPVDPERDHVFGSAEATCEIVEYGDFECPFCSRATGSVDKVIEHFGSDVRWVWRHLPLDAPHPHAQEAAQAAEAAGLQGRFYPMARAMFANQDRLERTDLFAYAEELGLDLDRFAEDLTSPDVLRRVQDDRLDAEVMDLHSTPTFFINGVRHIGPYDSASLIRALEAARPDPPAL</sequence>
<feature type="domain" description="Thioredoxin" evidence="14">
    <location>
        <begin position="432"/>
        <end position="613"/>
    </location>
</feature>
<keyword evidence="6 12" id="KW-0812">Transmembrane</keyword>
<dbReference type="EMBL" id="JACHML010000001">
    <property type="protein sequence ID" value="MBB6392480.1"/>
    <property type="molecule type" value="Genomic_DNA"/>
</dbReference>
<reference evidence="15 16" key="1">
    <citation type="submission" date="2020-08" db="EMBL/GenBank/DDBJ databases">
        <title>Sequencing the genomes of 1000 actinobacteria strains.</title>
        <authorList>
            <person name="Klenk H.-P."/>
        </authorList>
    </citation>
    <scope>NUCLEOTIDE SEQUENCE [LARGE SCALE GENOMIC DNA]</scope>
    <source>
        <strain evidence="15 16">DSM 12511</strain>
    </source>
</reference>
<feature type="transmembrane region" description="Helical" evidence="12">
    <location>
        <begin position="71"/>
        <end position="93"/>
    </location>
</feature>
<proteinExistence type="inferred from homology"/>
<keyword evidence="4 12" id="KW-0050">Antiport</keyword>
<feature type="transmembrane region" description="Helical" evidence="12">
    <location>
        <begin position="114"/>
        <end position="135"/>
    </location>
</feature>